<evidence type="ECO:0000313" key="3">
    <source>
        <dbReference type="Proteomes" id="UP000320390"/>
    </source>
</evidence>
<sequence>MQAPLITALAASLSLGATHSDDTVKLQLAPTSGTVSTYAVEILRTIQGGDLQVVMNGNEVPAQFLPKLEFEFTASTTATVTDHFLPGENDITGPWRKRTLEDLTSAFDMSLTYSGETTDFAAEASSPLDDQPFLLGLDEDGEVVARWADPESKLDDEFLARVRPELHLEGLLPDEPVAMGATWEADASAVAAILDFSESLPWNWPSDAAENVPGPASNTYEGTLELTVIDLRTEDETVFCTVSLSGDIVETGTRATDLAQVPVADGTATETTTTTFTVEGELVWNVTAAHLASFELKGEGEGEQATVKDPGQPGPDYSSTTRHKAQLEIQVK</sequence>
<dbReference type="OrthoDB" id="10012316at2"/>
<feature type="region of interest" description="Disordered" evidence="1">
    <location>
        <begin position="298"/>
        <end position="325"/>
    </location>
</feature>
<evidence type="ECO:0000256" key="1">
    <source>
        <dbReference type="SAM" id="MobiDB-lite"/>
    </source>
</evidence>
<accession>A0A518EM56</accession>
<dbReference type="RefSeq" id="WP_145194597.1">
    <property type="nucleotide sequence ID" value="NZ_CP036434.1"/>
</dbReference>
<keyword evidence="3" id="KW-1185">Reference proteome</keyword>
<name>A0A518EM56_9BACT</name>
<dbReference type="EMBL" id="CP036434">
    <property type="protein sequence ID" value="QDV05175.1"/>
    <property type="molecule type" value="Genomic_DNA"/>
</dbReference>
<dbReference type="Proteomes" id="UP000320390">
    <property type="component" value="Chromosome"/>
</dbReference>
<protein>
    <submittedName>
        <fullName evidence="2">Uncharacterized protein</fullName>
    </submittedName>
</protein>
<proteinExistence type="predicted"/>
<organism evidence="2 3">
    <name type="scientific">Saltatorellus ferox</name>
    <dbReference type="NCBI Taxonomy" id="2528018"/>
    <lineage>
        <taxon>Bacteria</taxon>
        <taxon>Pseudomonadati</taxon>
        <taxon>Planctomycetota</taxon>
        <taxon>Planctomycetia</taxon>
        <taxon>Planctomycetia incertae sedis</taxon>
        <taxon>Saltatorellus</taxon>
    </lineage>
</organism>
<dbReference type="AlphaFoldDB" id="A0A518EM56"/>
<evidence type="ECO:0000313" key="2">
    <source>
        <dbReference type="EMBL" id="QDV05175.1"/>
    </source>
</evidence>
<gene>
    <name evidence="2" type="ORF">Poly30_06710</name>
</gene>
<reference evidence="2 3" key="1">
    <citation type="submission" date="2019-02" db="EMBL/GenBank/DDBJ databases">
        <title>Deep-cultivation of Planctomycetes and their phenomic and genomic characterization uncovers novel biology.</title>
        <authorList>
            <person name="Wiegand S."/>
            <person name="Jogler M."/>
            <person name="Boedeker C."/>
            <person name="Pinto D."/>
            <person name="Vollmers J."/>
            <person name="Rivas-Marin E."/>
            <person name="Kohn T."/>
            <person name="Peeters S.H."/>
            <person name="Heuer A."/>
            <person name="Rast P."/>
            <person name="Oberbeckmann S."/>
            <person name="Bunk B."/>
            <person name="Jeske O."/>
            <person name="Meyerdierks A."/>
            <person name="Storesund J.E."/>
            <person name="Kallscheuer N."/>
            <person name="Luecker S."/>
            <person name="Lage O.M."/>
            <person name="Pohl T."/>
            <person name="Merkel B.J."/>
            <person name="Hornburger P."/>
            <person name="Mueller R.-W."/>
            <person name="Bruemmer F."/>
            <person name="Labrenz M."/>
            <person name="Spormann A.M."/>
            <person name="Op den Camp H."/>
            <person name="Overmann J."/>
            <person name="Amann R."/>
            <person name="Jetten M.S.M."/>
            <person name="Mascher T."/>
            <person name="Medema M.H."/>
            <person name="Devos D.P."/>
            <person name="Kaster A.-K."/>
            <person name="Ovreas L."/>
            <person name="Rohde M."/>
            <person name="Galperin M.Y."/>
            <person name="Jogler C."/>
        </authorList>
    </citation>
    <scope>NUCLEOTIDE SEQUENCE [LARGE SCALE GENOMIC DNA]</scope>
    <source>
        <strain evidence="2 3">Poly30</strain>
    </source>
</reference>